<reference evidence="6 7" key="1">
    <citation type="journal article" date="2006" name="Int. J. Syst. Evol. Microbiol.">
        <title>Dyella yeojuensis sp. nov., isolated from greenhouse soil in Korea.</title>
        <authorList>
            <person name="Kim B.Y."/>
            <person name="Weon H.Y."/>
            <person name="Lee K.H."/>
            <person name="Seok S.J."/>
            <person name="Kwon S.W."/>
            <person name="Go S.J."/>
            <person name="Stackebrandt E."/>
        </authorList>
    </citation>
    <scope>NUCLEOTIDE SEQUENCE [LARGE SCALE GENOMIC DNA]</scope>
    <source>
        <strain evidence="6 7">DSM 17673</strain>
    </source>
</reference>
<dbReference type="InterPro" id="IPR003594">
    <property type="entry name" value="HATPase_dom"/>
</dbReference>
<organism evidence="6 7">
    <name type="scientific">Luteibacter yeojuensis</name>
    <dbReference type="NCBI Taxonomy" id="345309"/>
    <lineage>
        <taxon>Bacteria</taxon>
        <taxon>Pseudomonadati</taxon>
        <taxon>Pseudomonadota</taxon>
        <taxon>Gammaproteobacteria</taxon>
        <taxon>Lysobacterales</taxon>
        <taxon>Rhodanobacteraceae</taxon>
        <taxon>Luteibacter</taxon>
    </lineage>
</organism>
<keyword evidence="1" id="KW-0808">Transferase</keyword>
<evidence type="ECO:0000256" key="1">
    <source>
        <dbReference type="ARBA" id="ARBA00022679"/>
    </source>
</evidence>
<dbReference type="CDD" id="cd16917">
    <property type="entry name" value="HATPase_UhpB-NarQ-NarX-like"/>
    <property type="match status" value="1"/>
</dbReference>
<dbReference type="SUPFAM" id="SSF63829">
    <property type="entry name" value="Calcium-dependent phosphotriesterase"/>
    <property type="match status" value="2"/>
</dbReference>
<dbReference type="InterPro" id="IPR015943">
    <property type="entry name" value="WD40/YVTN_repeat-like_dom_sf"/>
</dbReference>
<protein>
    <recommendedName>
        <fullName evidence="5">Histidine kinase domain-containing protein</fullName>
    </recommendedName>
</protein>
<dbReference type="InterPro" id="IPR011123">
    <property type="entry name" value="Y_Y_Y"/>
</dbReference>
<comment type="caution">
    <text evidence="6">The sequence shown here is derived from an EMBL/GenBank/DDBJ whole genome shotgun (WGS) entry which is preliminary data.</text>
</comment>
<evidence type="ECO:0000256" key="3">
    <source>
        <dbReference type="ARBA" id="ARBA00023012"/>
    </source>
</evidence>
<feature type="transmembrane region" description="Helical" evidence="4">
    <location>
        <begin position="656"/>
        <end position="676"/>
    </location>
</feature>
<dbReference type="PANTHER" id="PTHR24421">
    <property type="entry name" value="NITRATE/NITRITE SENSOR PROTEIN NARX-RELATED"/>
    <property type="match status" value="1"/>
</dbReference>
<dbReference type="Pfam" id="PF02518">
    <property type="entry name" value="HATPase_c"/>
    <property type="match status" value="1"/>
</dbReference>
<dbReference type="InterPro" id="IPR050482">
    <property type="entry name" value="Sensor_HK_TwoCompSys"/>
</dbReference>
<dbReference type="Gene3D" id="3.30.565.10">
    <property type="entry name" value="Histidine kinase-like ATPase, C-terminal domain"/>
    <property type="match status" value="1"/>
</dbReference>
<dbReference type="AlphaFoldDB" id="A0A7X5QV64"/>
<evidence type="ECO:0000313" key="7">
    <source>
        <dbReference type="Proteomes" id="UP000518878"/>
    </source>
</evidence>
<dbReference type="SUPFAM" id="SSF55874">
    <property type="entry name" value="ATPase domain of HSP90 chaperone/DNA topoisomerase II/histidine kinase"/>
    <property type="match status" value="1"/>
</dbReference>
<keyword evidence="4" id="KW-1133">Transmembrane helix</keyword>
<dbReference type="Gene3D" id="2.60.40.10">
    <property type="entry name" value="Immunoglobulins"/>
    <property type="match status" value="1"/>
</dbReference>
<dbReference type="PANTHER" id="PTHR24421:SF62">
    <property type="entry name" value="SENSORY TRANSDUCTION HISTIDINE KINASE"/>
    <property type="match status" value="1"/>
</dbReference>
<name>A0A7X5QV64_9GAMM</name>
<keyword evidence="3" id="KW-0902">Two-component regulatory system</keyword>
<dbReference type="Pfam" id="PF07730">
    <property type="entry name" value="HisKA_3"/>
    <property type="match status" value="1"/>
</dbReference>
<dbReference type="PROSITE" id="PS50109">
    <property type="entry name" value="HIS_KIN"/>
    <property type="match status" value="1"/>
</dbReference>
<evidence type="ECO:0000256" key="4">
    <source>
        <dbReference type="SAM" id="Phobius"/>
    </source>
</evidence>
<dbReference type="GO" id="GO:0016020">
    <property type="term" value="C:membrane"/>
    <property type="evidence" value="ECO:0007669"/>
    <property type="project" value="InterPro"/>
</dbReference>
<dbReference type="Gene3D" id="1.20.5.1930">
    <property type="match status" value="1"/>
</dbReference>
<dbReference type="InterPro" id="IPR005467">
    <property type="entry name" value="His_kinase_dom"/>
</dbReference>
<proteinExistence type="predicted"/>
<dbReference type="Gene3D" id="2.130.10.10">
    <property type="entry name" value="YVTN repeat-like/Quinoprotein amine dehydrogenase"/>
    <property type="match status" value="2"/>
</dbReference>
<evidence type="ECO:0000259" key="5">
    <source>
        <dbReference type="PROSITE" id="PS50109"/>
    </source>
</evidence>
<dbReference type="Proteomes" id="UP000518878">
    <property type="component" value="Unassembled WGS sequence"/>
</dbReference>
<keyword evidence="7" id="KW-1185">Reference proteome</keyword>
<evidence type="ECO:0000313" key="6">
    <source>
        <dbReference type="EMBL" id="NID16012.1"/>
    </source>
</evidence>
<keyword evidence="4" id="KW-0472">Membrane</keyword>
<dbReference type="EMBL" id="JAAQTL010000001">
    <property type="protein sequence ID" value="NID16012.1"/>
    <property type="molecule type" value="Genomic_DNA"/>
</dbReference>
<keyword evidence="2" id="KW-0418">Kinase</keyword>
<dbReference type="RefSeq" id="WP_166699692.1">
    <property type="nucleotide sequence ID" value="NZ_JAAQTL010000001.1"/>
</dbReference>
<gene>
    <name evidence="6" type="ORF">HBF32_11135</name>
</gene>
<dbReference type="InterPro" id="IPR036890">
    <property type="entry name" value="HATPase_C_sf"/>
</dbReference>
<dbReference type="Pfam" id="PF07495">
    <property type="entry name" value="Y_Y_Y"/>
    <property type="match status" value="1"/>
</dbReference>
<sequence>MTSQSGLFRFDGVHFDQSLSKRLPSQMVKGIFVDADGSLWLGYFYGGVSHVVGDRIDTYRDGLPLGTVFAFARTPDGTLWVASTGGLARLVHGAWHTVGADVGYSGRPLRDMSQSADGRLWITTTANEYLVLATGAARFEPVDRATILTQLWGLPPSTDQRLLDLVSTPFVDSAGALWLPSMTGLQRYRWTKGKDQPPTKEEFDKADGLTDTIPSGFFEDRESNVWVATALGIDQFRENRITPHEVDERLFMPTVAFDSDGVGWAGTMWGAFRLTPESTPLPELGQYFSCVTRDRLGNVWMAGQSGVFHIVHGEISKIAGPPTAPSEAIKYQSIAVDGKGAVWVALAGLGLFRRDGTQWTRLTTLAGLPTTHLTRLVGDAAGNLWVAFGDGHLVRMDGASVVLFDTSSGLDVGAVADMALDRANALVGGEQGLAQMIHGRFHPVRGRGEHVFSGISGLVQLRSGEVWMQADEGIVRIPSEDMRLVAVRPEYEVNYEVFDAEDGLIGKADKVRPLPSLVEGQDDRVWITTTREVASVNTRRLVRNLRPAKPAVMTVLAGGVLYRASDDMTLPAHTRNIRIDFGAPTLTMPTRTTFQAKLAGVDDRWQELGIRREAFYTNLGPGEYRFDLRVTNEDGRTSALDKPLVLHIAPAFYQTLAFRIGAGILAIALIVSLYQWRLALVSQKARIRLEERERIARELHDTLLQGAQALLYAVESVVRAESIDETARPILTRTLGSAREVVAEGRSRVRDLRQDCSDADCPLESYLEFLEDTGEGGFDAITIEGRIRRLKVERGQEVVAIIREALQNAVSHSRATIIRLHIRYGRMKLAIFVEDNGQGLPGDLLAGRRLDGHWGITGMRERASRLGGMLRLRSTAEQGTSVRLTVPARRIYRRRSR</sequence>
<dbReference type="SMART" id="SM00387">
    <property type="entry name" value="HATPase_c"/>
    <property type="match status" value="1"/>
</dbReference>
<accession>A0A7X5QV64</accession>
<dbReference type="InterPro" id="IPR011712">
    <property type="entry name" value="Sig_transdc_His_kin_sub3_dim/P"/>
</dbReference>
<feature type="domain" description="Histidine kinase" evidence="5">
    <location>
        <begin position="801"/>
        <end position="890"/>
    </location>
</feature>
<evidence type="ECO:0000256" key="2">
    <source>
        <dbReference type="ARBA" id="ARBA00022777"/>
    </source>
</evidence>
<dbReference type="InterPro" id="IPR013783">
    <property type="entry name" value="Ig-like_fold"/>
</dbReference>
<keyword evidence="4" id="KW-0812">Transmembrane</keyword>
<dbReference type="GO" id="GO:0046983">
    <property type="term" value="F:protein dimerization activity"/>
    <property type="evidence" value="ECO:0007669"/>
    <property type="project" value="InterPro"/>
</dbReference>
<dbReference type="GO" id="GO:0000155">
    <property type="term" value="F:phosphorelay sensor kinase activity"/>
    <property type="evidence" value="ECO:0007669"/>
    <property type="project" value="InterPro"/>
</dbReference>